<dbReference type="InterPro" id="IPR035552">
    <property type="entry name" value="Mti1_SH3"/>
</dbReference>
<feature type="compositionally biased region" description="Basic and acidic residues" evidence="3">
    <location>
        <begin position="134"/>
        <end position="148"/>
    </location>
</feature>
<feature type="domain" description="SH3" evidence="4">
    <location>
        <begin position="5"/>
        <end position="68"/>
    </location>
</feature>
<feature type="compositionally biased region" description="Polar residues" evidence="3">
    <location>
        <begin position="246"/>
        <end position="258"/>
    </location>
</feature>
<dbReference type="SUPFAM" id="SSF50044">
    <property type="entry name" value="SH3-domain"/>
    <property type="match status" value="1"/>
</dbReference>
<feature type="compositionally biased region" description="Pro residues" evidence="3">
    <location>
        <begin position="645"/>
        <end position="663"/>
    </location>
</feature>
<feature type="compositionally biased region" description="Basic and acidic residues" evidence="3">
    <location>
        <begin position="200"/>
        <end position="214"/>
    </location>
</feature>
<dbReference type="CDD" id="cd11887">
    <property type="entry name" value="SH3_Bbc1"/>
    <property type="match status" value="1"/>
</dbReference>
<organism evidence="5 6">
    <name type="scientific">Naumovozyma dairenensis (strain ATCC 10597 / BCRC 20456 / CBS 421 / NBRC 0211 / NRRL Y-12639)</name>
    <name type="common">Saccharomyces dairenensis</name>
    <dbReference type="NCBI Taxonomy" id="1071378"/>
    <lineage>
        <taxon>Eukaryota</taxon>
        <taxon>Fungi</taxon>
        <taxon>Dikarya</taxon>
        <taxon>Ascomycota</taxon>
        <taxon>Saccharomycotina</taxon>
        <taxon>Saccharomycetes</taxon>
        <taxon>Saccharomycetales</taxon>
        <taxon>Saccharomycetaceae</taxon>
        <taxon>Naumovozyma</taxon>
    </lineage>
</organism>
<feature type="region of interest" description="Disordered" evidence="3">
    <location>
        <begin position="569"/>
        <end position="617"/>
    </location>
</feature>
<reference evidence="5 6" key="1">
    <citation type="journal article" date="2011" name="Proc. Natl. Acad. Sci. U.S.A.">
        <title>Evolutionary erosion of yeast sex chromosomes by mating-type switching accidents.</title>
        <authorList>
            <person name="Gordon J.L."/>
            <person name="Armisen D."/>
            <person name="Proux-Wera E."/>
            <person name="Oheigeartaigh S.S."/>
            <person name="Byrne K.P."/>
            <person name="Wolfe K.H."/>
        </authorList>
    </citation>
    <scope>NUCLEOTIDE SEQUENCE [LARGE SCALE GENOMIC DNA]</scope>
    <source>
        <strain evidence="6">ATCC 10597 / BCRC 20456 / CBS 421 / NBRC 0211 / NRRL Y-12639</strain>
    </source>
</reference>
<dbReference type="GO" id="GO:0030036">
    <property type="term" value="P:actin cytoskeleton organization"/>
    <property type="evidence" value="ECO:0007669"/>
    <property type="project" value="EnsemblFungi"/>
</dbReference>
<gene>
    <name evidence="5" type="primary">NDAI0C02830</name>
    <name evidence="5" type="ordered locus">NDAI_0C02830</name>
</gene>
<proteinExistence type="predicted"/>
<accession>G0W832</accession>
<keyword evidence="1 2" id="KW-0728">SH3 domain</keyword>
<dbReference type="eggNOG" id="ENOG502R16K">
    <property type="taxonomic scope" value="Eukaryota"/>
</dbReference>
<feature type="compositionally biased region" description="Acidic residues" evidence="3">
    <location>
        <begin position="433"/>
        <end position="442"/>
    </location>
</feature>
<dbReference type="AlphaFoldDB" id="G0W832"/>
<dbReference type="KEGG" id="ndi:NDAI_0C02830"/>
<dbReference type="GO" id="GO:0034316">
    <property type="term" value="P:negative regulation of Arp2/3 complex-mediated actin nucleation"/>
    <property type="evidence" value="ECO:0007669"/>
    <property type="project" value="EnsemblFungi"/>
</dbReference>
<dbReference type="SMART" id="SM00326">
    <property type="entry name" value="SH3"/>
    <property type="match status" value="1"/>
</dbReference>
<feature type="compositionally biased region" description="Basic residues" evidence="3">
    <location>
        <begin position="178"/>
        <end position="189"/>
    </location>
</feature>
<dbReference type="RefSeq" id="XP_003669186.1">
    <property type="nucleotide sequence ID" value="XM_003669138.1"/>
</dbReference>
<dbReference type="Pfam" id="PF00018">
    <property type="entry name" value="SH3_1"/>
    <property type="match status" value="1"/>
</dbReference>
<feature type="compositionally biased region" description="Low complexity" evidence="3">
    <location>
        <begin position="318"/>
        <end position="330"/>
    </location>
</feature>
<dbReference type="PANTHER" id="PTHR46026">
    <property type="entry name" value="RHO-TYPE GUANINE NUCLEOTIDE EXCHANGE FACTOR, ISOFORM F"/>
    <property type="match status" value="1"/>
</dbReference>
<evidence type="ECO:0000259" key="4">
    <source>
        <dbReference type="PROSITE" id="PS50002"/>
    </source>
</evidence>
<evidence type="ECO:0000256" key="2">
    <source>
        <dbReference type="PROSITE-ProRule" id="PRU00192"/>
    </source>
</evidence>
<feature type="compositionally biased region" description="Pro residues" evidence="3">
    <location>
        <begin position="602"/>
        <end position="614"/>
    </location>
</feature>
<feature type="compositionally biased region" description="Basic and acidic residues" evidence="3">
    <location>
        <begin position="340"/>
        <end position="352"/>
    </location>
</feature>
<feature type="compositionally biased region" description="Basic and acidic residues" evidence="3">
    <location>
        <begin position="231"/>
        <end position="245"/>
    </location>
</feature>
<keyword evidence="6" id="KW-1185">Reference proteome</keyword>
<sequence length="977" mass="109129">MSEPAPPFKVVAQFPYQSGYEDDLNFEKDQVITVTSIEDDEWYYGEYNDGTHVLEGIFPKSFVAVALEKEPTQKQLPTVQPVEPEHVLSKSLPQEDVITDIPPVPHTVSNDQSPVKNKLARKPSLPKEFVPTNNEEHPIVKQDHAEEDLPKMSLKERIALLQEQQRLQAQQDEEKAKQQQHHHHEKAQRRQSAEVFSSMEENHSIDHASAHESINEPIQESNEIDELLNDSEGKREDEVDHDSISIKKTNVESLSINQENREQEAQNDNAHENSSSADENDEESEEEDTEETRRTALRDRMAKLSGAGRFGTAVGFNPFGAPAAAAGDTTGTKKKKKKEPKINEASESERENLPQAIPIMPFADPNALSFLNQKLTDEKNEEIESPPVPEEGESDKKKSDPTVSLEEETAKSHAYHKFVKPSSISSATKSIEAEENEGDFYDTESTIPNPNIPKEEPHVLNAKKEVEASDHKLTESHTDLPDSKSRFNPASPDVPILPHPQKTLDPTRSIPEEEIDTTVDMPPSAPPPPRKTSIDEERDDTMAIPPLPVRNYEDQSIMANIIQPHASTLPSLSVETPHVPPIPSAPFPPLLGAQQGDEVAQPPLPRAPPPPPSLPEFTNRYSTAFPLPVEDADDVTDKFSTPPDISIPPPPLPPSTSKAMPPPPPIPSVPAAEPRHDVNTSSIGTHKDNEQNKSIHTIETQTEPFPSIMRRSTTTATEFKGSSSNMEIPFDAQATWWYEKQAPPDLKYKHIFEIDDNVIHKRSNETWIVRDYYILFEDYSQLQISLIFNKSSPHESVICQQNFKESTNSNITDADLENFSKRFNGIIAQKAHSKIGSQTQGMSGKFVSLIFRDIAKESGILPPIASRTFGVSILDYKADGSTSIDGNLLKKIRSGDILVVRKGRFESHNKLGMKDVISVGMDVPHSSIITEYDFTKGKFRVIEEHAGKIVQASYKVDHMKSGKLKVFRAVPRKYIGW</sequence>
<dbReference type="GeneID" id="11496279"/>
<dbReference type="HOGENOM" id="CLU_003021_0_0_1"/>
<dbReference type="PANTHER" id="PTHR46026:SF1">
    <property type="entry name" value="RHO-TYPE GUANINE NUCLEOTIDE EXCHANGE FACTOR, ISOFORM F"/>
    <property type="match status" value="1"/>
</dbReference>
<evidence type="ECO:0000256" key="3">
    <source>
        <dbReference type="SAM" id="MobiDB-lite"/>
    </source>
</evidence>
<dbReference type="Gene3D" id="2.30.30.40">
    <property type="entry name" value="SH3 Domains"/>
    <property type="match status" value="1"/>
</dbReference>
<dbReference type="PROSITE" id="PS50002">
    <property type="entry name" value="SH3"/>
    <property type="match status" value="1"/>
</dbReference>
<feature type="compositionally biased region" description="Basic and acidic residues" evidence="3">
    <location>
        <begin position="291"/>
        <end position="302"/>
    </location>
</feature>
<dbReference type="InterPro" id="IPR001452">
    <property type="entry name" value="SH3_domain"/>
</dbReference>
<dbReference type="GO" id="GO:0030479">
    <property type="term" value="C:actin cortical patch"/>
    <property type="evidence" value="ECO:0007669"/>
    <property type="project" value="EnsemblFungi"/>
</dbReference>
<evidence type="ECO:0000313" key="6">
    <source>
        <dbReference type="Proteomes" id="UP000000689"/>
    </source>
</evidence>
<dbReference type="OrthoDB" id="207120at2759"/>
<feature type="compositionally biased region" description="Pro residues" evidence="3">
    <location>
        <begin position="578"/>
        <end position="589"/>
    </location>
</feature>
<evidence type="ECO:0000256" key="1">
    <source>
        <dbReference type="ARBA" id="ARBA00022443"/>
    </source>
</evidence>
<dbReference type="InterPro" id="IPR036028">
    <property type="entry name" value="SH3-like_dom_sf"/>
</dbReference>
<dbReference type="InterPro" id="IPR057402">
    <property type="entry name" value="AIM3_BBC1_C"/>
</dbReference>
<dbReference type="OMA" id="TMHQKYN"/>
<feature type="region of interest" description="Disordered" evidence="3">
    <location>
        <begin position="637"/>
        <end position="663"/>
    </location>
</feature>
<dbReference type="Proteomes" id="UP000000689">
    <property type="component" value="Chromosome 3"/>
</dbReference>
<dbReference type="Pfam" id="PF25459">
    <property type="entry name" value="AIM3_BBC1_C"/>
    <property type="match status" value="1"/>
</dbReference>
<feature type="region of interest" description="Disordered" evidence="3">
    <location>
        <begin position="100"/>
        <end position="148"/>
    </location>
</feature>
<dbReference type="GO" id="GO:0032032">
    <property type="term" value="F:myosin I tail binding"/>
    <property type="evidence" value="ECO:0007669"/>
    <property type="project" value="EnsemblFungi"/>
</dbReference>
<evidence type="ECO:0000313" key="5">
    <source>
        <dbReference type="EMBL" id="CCD23943.1"/>
    </source>
</evidence>
<feature type="region of interest" description="Disordered" evidence="3">
    <location>
        <begin position="165"/>
        <end position="547"/>
    </location>
</feature>
<dbReference type="STRING" id="1071378.G0W832"/>
<feature type="compositionally biased region" description="Basic and acidic residues" evidence="3">
    <location>
        <begin position="453"/>
        <end position="485"/>
    </location>
</feature>
<dbReference type="EMBL" id="HE580269">
    <property type="protein sequence ID" value="CCD23943.1"/>
    <property type="molecule type" value="Genomic_DNA"/>
</dbReference>
<protein>
    <recommendedName>
        <fullName evidence="4">SH3 domain-containing protein</fullName>
    </recommendedName>
</protein>
<feature type="compositionally biased region" description="Acidic residues" evidence="3">
    <location>
        <begin position="278"/>
        <end position="290"/>
    </location>
</feature>
<name>G0W832_NAUDC</name>